<keyword evidence="1" id="KW-0732">Signal</keyword>
<evidence type="ECO:0000313" key="3">
    <source>
        <dbReference type="EMBL" id="PWK19400.1"/>
    </source>
</evidence>
<evidence type="ECO:0008006" key="6">
    <source>
        <dbReference type="Google" id="ProtNLM"/>
    </source>
</evidence>
<feature type="chain" id="PRO_5016430181" description="Carboxypeptidase-like protein" evidence="1">
    <location>
        <begin position="22"/>
        <end position="250"/>
    </location>
</feature>
<sequence length="250" mass="29118">MKGFLLSVCCLLFVSAGFSQEDDGRSFLRGQVLYRNSFVPNENVINTTAQNATITNDRGEFVIRVKEGDELIFSAINYQLRVVIITKEIIEKGRLVVEVNEKVTELDEVVVTPEQQEKFLQVKNEQFKEYEYDVDRSTEVENIAMPQYQRGMKDGINFVNIFKALVNSNKTTPEEKRPQLKLSQVMRQVYDDRFFVNDLHLPQDKIDAFLIYCDNKMPTSTLLKKENEFELIEFLVNQSKTFLKQIDDEE</sequence>
<dbReference type="OrthoDB" id="1436952at2"/>
<accession>A0A316E936</accession>
<dbReference type="EMBL" id="QGGQ01000015">
    <property type="protein sequence ID" value="PWK19400.1"/>
    <property type="molecule type" value="Genomic_DNA"/>
</dbReference>
<dbReference type="Proteomes" id="UP000245667">
    <property type="component" value="Unassembled WGS sequence"/>
</dbReference>
<evidence type="ECO:0000313" key="5">
    <source>
        <dbReference type="Proteomes" id="UP000651837"/>
    </source>
</evidence>
<evidence type="ECO:0000313" key="2">
    <source>
        <dbReference type="EMBL" id="MBD1262983.1"/>
    </source>
</evidence>
<reference evidence="3 4" key="1">
    <citation type="submission" date="2018-05" db="EMBL/GenBank/DDBJ databases">
        <title>Genomic Encyclopedia of Archaeal and Bacterial Type Strains, Phase II (KMG-II): from individual species to whole genera.</title>
        <authorList>
            <person name="Goeker M."/>
        </authorList>
    </citation>
    <scope>NUCLEOTIDE SEQUENCE [LARGE SCALE GENOMIC DNA]</scope>
    <source>
        <strain evidence="3 4">DSM 23514</strain>
    </source>
</reference>
<name>A0A316E936_9FLAO</name>
<dbReference type="SUPFAM" id="SSF49464">
    <property type="entry name" value="Carboxypeptidase regulatory domain-like"/>
    <property type="match status" value="1"/>
</dbReference>
<comment type="caution">
    <text evidence="3">The sequence shown here is derived from an EMBL/GenBank/DDBJ whole genome shotgun (WGS) entry which is preliminary data.</text>
</comment>
<dbReference type="InterPro" id="IPR008969">
    <property type="entry name" value="CarboxyPept-like_regulatory"/>
</dbReference>
<dbReference type="RefSeq" id="WP_109654831.1">
    <property type="nucleotide sequence ID" value="NZ_JACWLN010000015.1"/>
</dbReference>
<protein>
    <recommendedName>
        <fullName evidence="6">Carboxypeptidase-like protein</fullName>
    </recommendedName>
</protein>
<evidence type="ECO:0000313" key="4">
    <source>
        <dbReference type="Proteomes" id="UP000245667"/>
    </source>
</evidence>
<gene>
    <name evidence="2" type="ORF">HZY62_20495</name>
    <name evidence="3" type="ORF">LX92_04253</name>
</gene>
<proteinExistence type="predicted"/>
<organism evidence="3 4">
    <name type="scientific">Maribacter polysiphoniae</name>
    <dbReference type="NCBI Taxonomy" id="429344"/>
    <lineage>
        <taxon>Bacteria</taxon>
        <taxon>Pseudomonadati</taxon>
        <taxon>Bacteroidota</taxon>
        <taxon>Flavobacteriia</taxon>
        <taxon>Flavobacteriales</taxon>
        <taxon>Flavobacteriaceae</taxon>
        <taxon>Maribacter</taxon>
    </lineage>
</organism>
<dbReference type="EMBL" id="JACWLN010000015">
    <property type="protein sequence ID" value="MBD1262983.1"/>
    <property type="molecule type" value="Genomic_DNA"/>
</dbReference>
<evidence type="ECO:0000256" key="1">
    <source>
        <dbReference type="SAM" id="SignalP"/>
    </source>
</evidence>
<keyword evidence="5" id="KW-1185">Reference proteome</keyword>
<reference evidence="2 5" key="2">
    <citation type="submission" date="2020-07" db="EMBL/GenBank/DDBJ databases">
        <title>The draft genome sequence of Maribacter polysiphoniae KCTC 22021.</title>
        <authorList>
            <person name="Mu L."/>
        </authorList>
    </citation>
    <scope>NUCLEOTIDE SEQUENCE [LARGE SCALE GENOMIC DNA]</scope>
    <source>
        <strain evidence="2 5">KCTC 22021</strain>
    </source>
</reference>
<dbReference type="Proteomes" id="UP000651837">
    <property type="component" value="Unassembled WGS sequence"/>
</dbReference>
<feature type="signal peptide" evidence="1">
    <location>
        <begin position="1"/>
        <end position="21"/>
    </location>
</feature>
<dbReference type="AlphaFoldDB" id="A0A316E936"/>